<dbReference type="Proteomes" id="UP000324222">
    <property type="component" value="Unassembled WGS sequence"/>
</dbReference>
<gene>
    <name evidence="1" type="ORF">E2C01_001766</name>
</gene>
<organism evidence="1 2">
    <name type="scientific">Portunus trituberculatus</name>
    <name type="common">Swimming crab</name>
    <name type="synonym">Neptunus trituberculatus</name>
    <dbReference type="NCBI Taxonomy" id="210409"/>
    <lineage>
        <taxon>Eukaryota</taxon>
        <taxon>Metazoa</taxon>
        <taxon>Ecdysozoa</taxon>
        <taxon>Arthropoda</taxon>
        <taxon>Crustacea</taxon>
        <taxon>Multicrustacea</taxon>
        <taxon>Malacostraca</taxon>
        <taxon>Eumalacostraca</taxon>
        <taxon>Eucarida</taxon>
        <taxon>Decapoda</taxon>
        <taxon>Pleocyemata</taxon>
        <taxon>Brachyura</taxon>
        <taxon>Eubrachyura</taxon>
        <taxon>Portunoidea</taxon>
        <taxon>Portunidae</taxon>
        <taxon>Portuninae</taxon>
        <taxon>Portunus</taxon>
    </lineage>
</organism>
<keyword evidence="2" id="KW-1185">Reference proteome</keyword>
<dbReference type="AlphaFoldDB" id="A0A5B7CNB4"/>
<dbReference type="EMBL" id="VSRR010000058">
    <property type="protein sequence ID" value="MPC09163.1"/>
    <property type="molecule type" value="Genomic_DNA"/>
</dbReference>
<proteinExistence type="predicted"/>
<comment type="caution">
    <text evidence="1">The sequence shown here is derived from an EMBL/GenBank/DDBJ whole genome shotgun (WGS) entry which is preliminary data.</text>
</comment>
<accession>A0A5B7CNB4</accession>
<evidence type="ECO:0000313" key="2">
    <source>
        <dbReference type="Proteomes" id="UP000324222"/>
    </source>
</evidence>
<name>A0A5B7CNB4_PORTR</name>
<sequence>MSERAPGTTNSQHTQPTVRFSPALCTVQLLRHTHARLSLLPRSVSLSPHRFSSHSLQPSGYKLLPAPAPAPVPMFPHSQSFLCSFGFNACVLRRGNTAVTAAQCCHVSPVQ</sequence>
<protein>
    <submittedName>
        <fullName evidence="1">Uncharacterized protein</fullName>
    </submittedName>
</protein>
<reference evidence="1 2" key="1">
    <citation type="submission" date="2019-05" db="EMBL/GenBank/DDBJ databases">
        <title>Another draft genome of Portunus trituberculatus and its Hox gene families provides insights of decapod evolution.</title>
        <authorList>
            <person name="Jeong J.-H."/>
            <person name="Song I."/>
            <person name="Kim S."/>
            <person name="Choi T."/>
            <person name="Kim D."/>
            <person name="Ryu S."/>
            <person name="Kim W."/>
        </authorList>
    </citation>
    <scope>NUCLEOTIDE SEQUENCE [LARGE SCALE GENOMIC DNA]</scope>
    <source>
        <tissue evidence="1">Muscle</tissue>
    </source>
</reference>
<evidence type="ECO:0000313" key="1">
    <source>
        <dbReference type="EMBL" id="MPC09163.1"/>
    </source>
</evidence>